<keyword evidence="4" id="KW-1133">Transmembrane helix</keyword>
<gene>
    <name evidence="5" type="ORF">ACFOM8_17225</name>
</gene>
<comment type="similarity">
    <text evidence="1 3">Belongs to the short-chain dehydrogenases/reductases (SDR) family.</text>
</comment>
<dbReference type="InterPro" id="IPR020904">
    <property type="entry name" value="Sc_DH/Rdtase_CS"/>
</dbReference>
<dbReference type="PRINTS" id="PR00080">
    <property type="entry name" value="SDRFAMILY"/>
</dbReference>
<protein>
    <submittedName>
        <fullName evidence="5">SDR family oxidoreductase</fullName>
    </submittedName>
</protein>
<dbReference type="Pfam" id="PF00106">
    <property type="entry name" value="adh_short"/>
    <property type="match status" value="1"/>
</dbReference>
<dbReference type="RefSeq" id="WP_377763363.1">
    <property type="nucleotide sequence ID" value="NZ_JBHRXY010000021.1"/>
</dbReference>
<evidence type="ECO:0000313" key="5">
    <source>
        <dbReference type="EMBL" id="MFC3631187.1"/>
    </source>
</evidence>
<dbReference type="PANTHER" id="PTHR44196:SF1">
    <property type="entry name" value="DEHYDROGENASE_REDUCTASE SDR FAMILY MEMBER 7B"/>
    <property type="match status" value="1"/>
</dbReference>
<dbReference type="PROSITE" id="PS00061">
    <property type="entry name" value="ADH_SHORT"/>
    <property type="match status" value="1"/>
</dbReference>
<feature type="transmembrane region" description="Helical" evidence="4">
    <location>
        <begin position="303"/>
        <end position="321"/>
    </location>
</feature>
<name>A0ABV7U8F5_9RHOB</name>
<dbReference type="Proteomes" id="UP001595539">
    <property type="component" value="Unassembled WGS sequence"/>
</dbReference>
<keyword evidence="6" id="KW-1185">Reference proteome</keyword>
<evidence type="ECO:0000313" key="6">
    <source>
        <dbReference type="Proteomes" id="UP001595539"/>
    </source>
</evidence>
<organism evidence="5 6">
    <name type="scientific">Paracoccus angustae</name>
    <dbReference type="NCBI Taxonomy" id="1671480"/>
    <lineage>
        <taxon>Bacteria</taxon>
        <taxon>Pseudomonadati</taxon>
        <taxon>Pseudomonadota</taxon>
        <taxon>Alphaproteobacteria</taxon>
        <taxon>Rhodobacterales</taxon>
        <taxon>Paracoccaceae</taxon>
        <taxon>Paracoccus</taxon>
    </lineage>
</organism>
<dbReference type="SUPFAM" id="SSF51735">
    <property type="entry name" value="NAD(P)-binding Rossmann-fold domains"/>
    <property type="match status" value="1"/>
</dbReference>
<evidence type="ECO:0000256" key="1">
    <source>
        <dbReference type="ARBA" id="ARBA00006484"/>
    </source>
</evidence>
<dbReference type="PRINTS" id="PR00081">
    <property type="entry name" value="GDHRDH"/>
</dbReference>
<proteinExistence type="inferred from homology"/>
<reference evidence="6" key="1">
    <citation type="journal article" date="2019" name="Int. J. Syst. Evol. Microbiol.">
        <title>The Global Catalogue of Microorganisms (GCM) 10K type strain sequencing project: providing services to taxonomists for standard genome sequencing and annotation.</title>
        <authorList>
            <consortium name="The Broad Institute Genomics Platform"/>
            <consortium name="The Broad Institute Genome Sequencing Center for Infectious Disease"/>
            <person name="Wu L."/>
            <person name="Ma J."/>
        </authorList>
    </citation>
    <scope>NUCLEOTIDE SEQUENCE [LARGE SCALE GENOMIC DNA]</scope>
    <source>
        <strain evidence="6">KCTC 42473</strain>
    </source>
</reference>
<dbReference type="InterPro" id="IPR036291">
    <property type="entry name" value="NAD(P)-bd_dom_sf"/>
</dbReference>
<dbReference type="Gene3D" id="3.40.50.720">
    <property type="entry name" value="NAD(P)-binding Rossmann-like Domain"/>
    <property type="match status" value="1"/>
</dbReference>
<accession>A0ABV7U8F5</accession>
<comment type="caution">
    <text evidence="5">The sequence shown here is derived from an EMBL/GenBank/DDBJ whole genome shotgun (WGS) entry which is preliminary data.</text>
</comment>
<evidence type="ECO:0000256" key="4">
    <source>
        <dbReference type="SAM" id="Phobius"/>
    </source>
</evidence>
<keyword evidence="4" id="KW-0472">Membrane</keyword>
<evidence type="ECO:0000256" key="2">
    <source>
        <dbReference type="ARBA" id="ARBA00023002"/>
    </source>
</evidence>
<dbReference type="PANTHER" id="PTHR44196">
    <property type="entry name" value="DEHYDROGENASE/REDUCTASE SDR FAMILY MEMBER 7B"/>
    <property type="match status" value="1"/>
</dbReference>
<dbReference type="InterPro" id="IPR002347">
    <property type="entry name" value="SDR_fam"/>
</dbReference>
<keyword evidence="4" id="KW-0812">Transmembrane</keyword>
<sequence length="325" mass="33590">MNRVADGMRGATVVVTGASSGIGQATAEAFARQGARLVLVARDLGAIEEVADGCRDLGAETLALAADVTDAMAMTEVARQAAEFGGGVDVWVSNVGTGAVGAFHEVPIEAHEQVIRANLIGHMNDAHAVLPIFLQQGRGVFVNMISLGGFAATPFAAAYSASKFGLRGFAEALRGELIHHKDIHVCDVYPSFVDTPGIAHGANYTGKKLSAPPPVLDARRVARAIVRLAGRPKPTTMIGAPTALIRLGHAISPGLTTRAMALFLEGYFRRAPDAPIDTGTLFRPPARAGGIDDGLRAPAQRTGAAGLALGLGAVAILAVALRGRR</sequence>
<dbReference type="EMBL" id="JBHRXY010000021">
    <property type="protein sequence ID" value="MFC3631187.1"/>
    <property type="molecule type" value="Genomic_DNA"/>
</dbReference>
<keyword evidence="2" id="KW-0560">Oxidoreductase</keyword>
<evidence type="ECO:0000256" key="3">
    <source>
        <dbReference type="RuleBase" id="RU000363"/>
    </source>
</evidence>
<dbReference type="NCBIfam" id="NF004792">
    <property type="entry name" value="PRK06139.1"/>
    <property type="match status" value="1"/>
</dbReference>